<dbReference type="Proteomes" id="UP001601992">
    <property type="component" value="Unassembled WGS sequence"/>
</dbReference>
<keyword evidence="3" id="KW-1185">Reference proteome</keyword>
<organism evidence="2 3">
    <name type="scientific">Nocardia jiangxiensis</name>
    <dbReference type="NCBI Taxonomy" id="282685"/>
    <lineage>
        <taxon>Bacteria</taxon>
        <taxon>Bacillati</taxon>
        <taxon>Actinomycetota</taxon>
        <taxon>Actinomycetes</taxon>
        <taxon>Mycobacteriales</taxon>
        <taxon>Nocardiaceae</taxon>
        <taxon>Nocardia</taxon>
    </lineage>
</organism>
<dbReference type="Pfam" id="PF00391">
    <property type="entry name" value="PEP-utilizers"/>
    <property type="match status" value="1"/>
</dbReference>
<dbReference type="EMBL" id="JBIAQY010000021">
    <property type="protein sequence ID" value="MFF3573795.1"/>
    <property type="molecule type" value="Genomic_DNA"/>
</dbReference>
<gene>
    <name evidence="2" type="ORF">ACFYXQ_39170</name>
</gene>
<dbReference type="Gene3D" id="3.50.30.10">
    <property type="entry name" value="Phosphohistidine domain"/>
    <property type="match status" value="1"/>
</dbReference>
<dbReference type="SUPFAM" id="SSF52009">
    <property type="entry name" value="Phosphohistidine domain"/>
    <property type="match status" value="1"/>
</dbReference>
<dbReference type="InterPro" id="IPR008279">
    <property type="entry name" value="PEP-util_enz_mobile_dom"/>
</dbReference>
<feature type="domain" description="PEP-utilising enzyme mobile" evidence="1">
    <location>
        <begin position="101"/>
        <end position="162"/>
    </location>
</feature>
<accession>A0ABW6SBW7</accession>
<proteinExistence type="predicted"/>
<evidence type="ECO:0000259" key="1">
    <source>
        <dbReference type="Pfam" id="PF00391"/>
    </source>
</evidence>
<dbReference type="InterPro" id="IPR036637">
    <property type="entry name" value="Phosphohistidine_dom_sf"/>
</dbReference>
<evidence type="ECO:0000313" key="2">
    <source>
        <dbReference type="EMBL" id="MFF3573795.1"/>
    </source>
</evidence>
<protein>
    <submittedName>
        <fullName evidence="2">PEP-utilizing enzyme</fullName>
    </submittedName>
</protein>
<evidence type="ECO:0000313" key="3">
    <source>
        <dbReference type="Proteomes" id="UP001601992"/>
    </source>
</evidence>
<sequence>MELLSKEEIDRLSTEVVSVFMEAEGRKLLSGSEIAVDENPELYVLRSDWEAAQEGRTDLSGLPDDAIGQGDNVFRHADVEGEALVLREVDEITRLIEEGVPEGVIAIIDDSGGTMTAPILPEFEAVLCRAGTVRSHLAIIAREFEVPVLMGCVFKREPRTGERLRVRYSSAAQNPDAYHGGESNAPALIEEVQL</sequence>
<comment type="caution">
    <text evidence="2">The sequence shown here is derived from an EMBL/GenBank/DDBJ whole genome shotgun (WGS) entry which is preliminary data.</text>
</comment>
<reference evidence="2 3" key="1">
    <citation type="submission" date="2024-10" db="EMBL/GenBank/DDBJ databases">
        <title>The Natural Products Discovery Center: Release of the First 8490 Sequenced Strains for Exploring Actinobacteria Biosynthetic Diversity.</title>
        <authorList>
            <person name="Kalkreuter E."/>
            <person name="Kautsar S.A."/>
            <person name="Yang D."/>
            <person name="Bader C.D."/>
            <person name="Teijaro C.N."/>
            <person name="Fluegel L."/>
            <person name="Davis C.M."/>
            <person name="Simpson J.R."/>
            <person name="Lauterbach L."/>
            <person name="Steele A.D."/>
            <person name="Gui C."/>
            <person name="Meng S."/>
            <person name="Li G."/>
            <person name="Viehrig K."/>
            <person name="Ye F."/>
            <person name="Su P."/>
            <person name="Kiefer A.F."/>
            <person name="Nichols A."/>
            <person name="Cepeda A.J."/>
            <person name="Yan W."/>
            <person name="Fan B."/>
            <person name="Jiang Y."/>
            <person name="Adhikari A."/>
            <person name="Zheng C.-J."/>
            <person name="Schuster L."/>
            <person name="Cowan T.M."/>
            <person name="Smanski M.J."/>
            <person name="Chevrette M.G."/>
            <person name="De Carvalho L.P.S."/>
            <person name="Shen B."/>
        </authorList>
    </citation>
    <scope>NUCLEOTIDE SEQUENCE [LARGE SCALE GENOMIC DNA]</scope>
    <source>
        <strain evidence="2 3">NPDC002593</strain>
    </source>
</reference>
<name>A0ABW6SBW7_9NOCA</name>
<dbReference type="RefSeq" id="WP_387406572.1">
    <property type="nucleotide sequence ID" value="NZ_JBIAQY010000021.1"/>
</dbReference>